<sequence>MVETTVARMPTLRELPNASHTCGAPHGFFHASRVKPFQTRFDFPALLNENATVYPIGTMR</sequence>
<protein>
    <submittedName>
        <fullName evidence="1">Uncharacterized protein</fullName>
    </submittedName>
</protein>
<comment type="caution">
    <text evidence="1">The sequence shown here is derived from an EMBL/GenBank/DDBJ whole genome shotgun (WGS) entry which is preliminary data.</text>
</comment>
<reference evidence="1" key="1">
    <citation type="submission" date="2016-10" db="EMBL/GenBank/DDBJ databases">
        <title>Sequence of Gallionella enrichment culture.</title>
        <authorList>
            <person name="Poehlein A."/>
            <person name="Muehling M."/>
            <person name="Daniel R."/>
        </authorList>
    </citation>
    <scope>NUCLEOTIDE SEQUENCE</scope>
</reference>
<proteinExistence type="predicted"/>
<gene>
    <name evidence="1" type="ORF">GALL_296860</name>
</gene>
<accession>A0A1J5QXY5</accession>
<dbReference type="EMBL" id="MLJW01000372">
    <property type="protein sequence ID" value="OIQ88456.1"/>
    <property type="molecule type" value="Genomic_DNA"/>
</dbReference>
<dbReference type="AlphaFoldDB" id="A0A1J5QXY5"/>
<organism evidence="1">
    <name type="scientific">mine drainage metagenome</name>
    <dbReference type="NCBI Taxonomy" id="410659"/>
    <lineage>
        <taxon>unclassified sequences</taxon>
        <taxon>metagenomes</taxon>
        <taxon>ecological metagenomes</taxon>
    </lineage>
</organism>
<name>A0A1J5QXY5_9ZZZZ</name>
<evidence type="ECO:0000313" key="1">
    <source>
        <dbReference type="EMBL" id="OIQ88456.1"/>
    </source>
</evidence>